<gene>
    <name evidence="1" type="ORF">SK143_2000</name>
</gene>
<dbReference type="Proteomes" id="UP000028098">
    <property type="component" value="Unassembled WGS sequence"/>
</dbReference>
<name>A0A081R2A1_STROR</name>
<evidence type="ECO:0000313" key="2">
    <source>
        <dbReference type="Proteomes" id="UP000028098"/>
    </source>
</evidence>
<protein>
    <submittedName>
        <fullName evidence="1">Uncharacterized protein</fullName>
    </submittedName>
</protein>
<dbReference type="PATRIC" id="fig|1303.44.peg.1909"/>
<dbReference type="EMBL" id="JPGB01000007">
    <property type="protein sequence ID" value="KEQ49324.1"/>
    <property type="molecule type" value="Genomic_DNA"/>
</dbReference>
<comment type="caution">
    <text evidence="1">The sequence shown here is derived from an EMBL/GenBank/DDBJ whole genome shotgun (WGS) entry which is preliminary data.</text>
</comment>
<dbReference type="AlphaFoldDB" id="A0A081R2A1"/>
<evidence type="ECO:0000313" key="1">
    <source>
        <dbReference type="EMBL" id="KEQ49324.1"/>
    </source>
</evidence>
<accession>A0A081R2A1</accession>
<proteinExistence type="predicted"/>
<organism evidence="1 2">
    <name type="scientific">Streptococcus oralis</name>
    <dbReference type="NCBI Taxonomy" id="1303"/>
    <lineage>
        <taxon>Bacteria</taxon>
        <taxon>Bacillati</taxon>
        <taxon>Bacillota</taxon>
        <taxon>Bacilli</taxon>
        <taxon>Lactobacillales</taxon>
        <taxon>Streptococcaceae</taxon>
        <taxon>Streptococcus</taxon>
    </lineage>
</organism>
<reference evidence="1 2" key="1">
    <citation type="submission" date="2014-05" db="EMBL/GenBank/DDBJ databases">
        <authorList>
            <person name="Daugherty S.C."/>
            <person name="Tallon L.J."/>
            <person name="Sadzewicz L."/>
            <person name="Kilian M."/>
            <person name="Tettelin H."/>
        </authorList>
    </citation>
    <scope>NUCLEOTIDE SEQUENCE [LARGE SCALE GENOMIC DNA]</scope>
    <source>
        <strain evidence="1 2">SK143</strain>
    </source>
</reference>
<dbReference type="RefSeq" id="WP_042903167.1">
    <property type="nucleotide sequence ID" value="NZ_JALDUB010000003.1"/>
</dbReference>
<sequence length="82" mass="9353">MTDYNILKYKITQLSSTDTFSIKNDIDTALKTGSISKQEYNELLDILRQTKERIRLKQAKEPLNPLTIDDFAGLDSSDNLSL</sequence>